<name>A0A8E4ZJV3_9CAUD</name>
<accession>A0A8E4ZJV3</accession>
<sequence>MTSHELAIELLKGENFKVTASIDISTNDKNNDRRIFTKNCLGVNNFNGDNGVITILFDFDLSDNHGNKL</sequence>
<gene>
    <name evidence="1" type="ORF">Harreka1_59</name>
</gene>
<evidence type="ECO:0000313" key="1">
    <source>
        <dbReference type="EMBL" id="QQV90466.1"/>
    </source>
</evidence>
<reference evidence="1" key="1">
    <citation type="submission" date="2020-07" db="EMBL/GenBank/DDBJ databases">
        <title>Highly diverse flavobacterial phages as mortality factor during North Sea spring blooms.</title>
        <authorList>
            <person name="Bartlau N."/>
            <person name="Wichels A."/>
            <person name="Krohne G."/>
            <person name="Adriaenssens E.M."/>
            <person name="Heins A."/>
            <person name="Fuchs B.M."/>
            <person name="Amann R."/>
            <person name="Moraru C."/>
        </authorList>
    </citation>
    <scope>NUCLEOTIDE SEQUENCE</scope>
</reference>
<organism evidence="1 2">
    <name type="scientific">Olleya phage Harreka_1</name>
    <dbReference type="NCBI Taxonomy" id="2745673"/>
    <lineage>
        <taxon>Viruses</taxon>
        <taxon>Duplodnaviria</taxon>
        <taxon>Heunggongvirae</taxon>
        <taxon>Uroviricota</taxon>
        <taxon>Caudoviricetes</taxon>
        <taxon>Aggregaviridae</taxon>
        <taxon>Harrekavirus</taxon>
        <taxon>Harrekavirus harreka</taxon>
    </lineage>
</organism>
<proteinExistence type="predicted"/>
<protein>
    <submittedName>
        <fullName evidence="1">Uncharacterized protein</fullName>
    </submittedName>
</protein>
<evidence type="ECO:0000313" key="2">
    <source>
        <dbReference type="Proteomes" id="UP000693706"/>
    </source>
</evidence>
<dbReference type="EMBL" id="MT732457">
    <property type="protein sequence ID" value="QQV90466.1"/>
    <property type="molecule type" value="Genomic_DNA"/>
</dbReference>
<keyword evidence="2" id="KW-1185">Reference proteome</keyword>
<dbReference type="Proteomes" id="UP000693706">
    <property type="component" value="Segment"/>
</dbReference>